<evidence type="ECO:0000256" key="6">
    <source>
        <dbReference type="ARBA" id="ARBA00049026"/>
    </source>
</evidence>
<dbReference type="SUPFAM" id="SSF53383">
    <property type="entry name" value="PLP-dependent transferases"/>
    <property type="match status" value="1"/>
</dbReference>
<dbReference type="GO" id="GO:0019464">
    <property type="term" value="P:glycine decarboxylation via glycine cleavage system"/>
    <property type="evidence" value="ECO:0007669"/>
    <property type="project" value="TreeGrafter"/>
</dbReference>
<evidence type="ECO:0000259" key="7">
    <source>
        <dbReference type="Pfam" id="PF02347"/>
    </source>
</evidence>
<dbReference type="InterPro" id="IPR015421">
    <property type="entry name" value="PyrdxlP-dep_Trfase_major"/>
</dbReference>
<dbReference type="Pfam" id="PF21478">
    <property type="entry name" value="GcvP2_C"/>
    <property type="match status" value="1"/>
</dbReference>
<evidence type="ECO:0000256" key="2">
    <source>
        <dbReference type="ARBA" id="ARBA00003788"/>
    </source>
</evidence>
<name>A0A937X8X3_UNCEI</name>
<dbReference type="InterPro" id="IPR015424">
    <property type="entry name" value="PyrdxlP-dep_Trfase"/>
</dbReference>
<evidence type="ECO:0000313" key="10">
    <source>
        <dbReference type="Proteomes" id="UP000748308"/>
    </source>
</evidence>
<dbReference type="EC" id="1.4.4.2" evidence="3"/>
<evidence type="ECO:0000313" key="9">
    <source>
        <dbReference type="EMBL" id="MBM3316224.1"/>
    </source>
</evidence>
<dbReference type="NCBIfam" id="NF003346">
    <property type="entry name" value="PRK04366.1"/>
    <property type="match status" value="1"/>
</dbReference>
<comment type="cofactor">
    <cofactor evidence="1">
        <name>pyridoxal 5'-phosphate</name>
        <dbReference type="ChEBI" id="CHEBI:597326"/>
    </cofactor>
</comment>
<keyword evidence="4" id="KW-0663">Pyridoxal phosphate</keyword>
<dbReference type="PANTHER" id="PTHR11773">
    <property type="entry name" value="GLYCINE DEHYDROGENASE, DECARBOXYLATING"/>
    <property type="match status" value="1"/>
</dbReference>
<evidence type="ECO:0000256" key="4">
    <source>
        <dbReference type="ARBA" id="ARBA00022898"/>
    </source>
</evidence>
<dbReference type="GO" id="GO:0030170">
    <property type="term" value="F:pyridoxal phosphate binding"/>
    <property type="evidence" value="ECO:0007669"/>
    <property type="project" value="TreeGrafter"/>
</dbReference>
<protein>
    <recommendedName>
        <fullName evidence="3">glycine dehydrogenase (aminomethyl-transferring)</fullName>
        <ecNumber evidence="3">1.4.4.2</ecNumber>
    </recommendedName>
</protein>
<dbReference type="Gene3D" id="3.40.640.10">
    <property type="entry name" value="Type I PLP-dependent aspartate aminotransferase-like (Major domain)"/>
    <property type="match status" value="1"/>
</dbReference>
<feature type="domain" description="Glycine dehydrogenase C-terminal" evidence="8">
    <location>
        <begin position="369"/>
        <end position="470"/>
    </location>
</feature>
<dbReference type="Gene3D" id="3.90.1150.10">
    <property type="entry name" value="Aspartate Aminotransferase, domain 1"/>
    <property type="match status" value="1"/>
</dbReference>
<dbReference type="EMBL" id="VGIY01000001">
    <property type="protein sequence ID" value="MBM3316224.1"/>
    <property type="molecule type" value="Genomic_DNA"/>
</dbReference>
<evidence type="ECO:0000259" key="8">
    <source>
        <dbReference type="Pfam" id="PF21478"/>
    </source>
</evidence>
<sequence length="509" mass="54613">MHAQSTAAERGASSCSACSATGPVRLIFERSVSGHRGYRFPALDVPAADPAALIPGPLLRRRPPRLPEVTEPEVARHYVALSLFNHHVDRSLYPLGSCTMKYNPKVNEELARHPGFAGLHPEAPEALLQGLLELLWSTERALAEIVGMDAVSLQPAAGAQGELLGMKLLRAYLRSRGADKRTVLIPDSAHGTNPASVVFAGFEPRQIPSRADGRVDLQALAAAIDNSTAGIMITNPNTLGIFETEIDEIAARIHAVDGLVYMDGANLNALMGLSRPGDMGVDMVHMNLHKTFSTPHGGGGPGAGPVGVKAKLAPFLPVPVIERDGDRFRLVEERPESVGRLHPFGGNVGVILRAYAYIRRMGGEGLAAASRAALVNANYLMRRVAEDFPAAKPGPCMHEFVSSAAWTRKHEVRNIDVAKRLLDYGFHSPTVSFPLIVPDALMIEPTETETRAGLDAFAAAMRAIAAEVRERPAVVRAAPSCTCVGRLDEAEAARRLKVRCRFDEGASEG</sequence>
<dbReference type="FunFam" id="3.40.640.10:FF:000224">
    <property type="entry name" value="Probable glycine dehydrogenase (decarboxylating) subunit 2"/>
    <property type="match status" value="1"/>
</dbReference>
<feature type="domain" description="Glycine cleavage system P-protein N-terminal" evidence="7">
    <location>
        <begin position="54"/>
        <end position="317"/>
    </location>
</feature>
<dbReference type="AlphaFoldDB" id="A0A937X8X3"/>
<dbReference type="InterPro" id="IPR020581">
    <property type="entry name" value="GDC_P"/>
</dbReference>
<proteinExistence type="predicted"/>
<reference evidence="9" key="1">
    <citation type="submission" date="2019-03" db="EMBL/GenBank/DDBJ databases">
        <title>Lake Tanganyika Metagenome-Assembled Genomes (MAGs).</title>
        <authorList>
            <person name="Tran P."/>
        </authorList>
    </citation>
    <scope>NUCLEOTIDE SEQUENCE</scope>
    <source>
        <strain evidence="9">M_DeepCast_400m_m2_100</strain>
    </source>
</reference>
<comment type="catalytic activity">
    <reaction evidence="6">
        <text>N(6)-[(R)-lipoyl]-L-lysyl-[glycine-cleavage complex H protein] + glycine + H(+) = N(6)-[(R)-S(8)-aminomethyldihydrolipoyl]-L-lysyl-[glycine-cleavage complex H protein] + CO2</text>
        <dbReference type="Rhea" id="RHEA:24304"/>
        <dbReference type="Rhea" id="RHEA-COMP:10494"/>
        <dbReference type="Rhea" id="RHEA-COMP:10495"/>
        <dbReference type="ChEBI" id="CHEBI:15378"/>
        <dbReference type="ChEBI" id="CHEBI:16526"/>
        <dbReference type="ChEBI" id="CHEBI:57305"/>
        <dbReference type="ChEBI" id="CHEBI:83099"/>
        <dbReference type="ChEBI" id="CHEBI:83143"/>
        <dbReference type="EC" id="1.4.4.2"/>
    </reaction>
</comment>
<dbReference type="GO" id="GO:0004375">
    <property type="term" value="F:glycine dehydrogenase (decarboxylating) activity"/>
    <property type="evidence" value="ECO:0007669"/>
    <property type="project" value="UniProtKB-EC"/>
</dbReference>
<comment type="function">
    <text evidence="2">The glycine cleavage system catalyzes the degradation of glycine. The P protein binds the alpha-amino group of glycine through its pyridoxal phosphate cofactor; CO(2) is released and the remaining methylamine moiety is then transferred to the lipoamide cofactor of the H protein.</text>
</comment>
<dbReference type="GO" id="GO:0005829">
    <property type="term" value="C:cytosol"/>
    <property type="evidence" value="ECO:0007669"/>
    <property type="project" value="TreeGrafter"/>
</dbReference>
<dbReference type="Gene3D" id="6.20.440.10">
    <property type="match status" value="1"/>
</dbReference>
<dbReference type="Proteomes" id="UP000748308">
    <property type="component" value="Unassembled WGS sequence"/>
</dbReference>
<gene>
    <name evidence="9" type="primary">gcvPB</name>
    <name evidence="9" type="ORF">FJY75_00055</name>
</gene>
<evidence type="ECO:0000256" key="1">
    <source>
        <dbReference type="ARBA" id="ARBA00001933"/>
    </source>
</evidence>
<organism evidence="9 10">
    <name type="scientific">Eiseniibacteriota bacterium</name>
    <dbReference type="NCBI Taxonomy" id="2212470"/>
    <lineage>
        <taxon>Bacteria</taxon>
        <taxon>Candidatus Eiseniibacteriota</taxon>
    </lineage>
</organism>
<dbReference type="GO" id="GO:0005960">
    <property type="term" value="C:glycine cleavage complex"/>
    <property type="evidence" value="ECO:0007669"/>
    <property type="project" value="TreeGrafter"/>
</dbReference>
<comment type="caution">
    <text evidence="9">The sequence shown here is derived from an EMBL/GenBank/DDBJ whole genome shotgun (WGS) entry which is preliminary data.</text>
</comment>
<dbReference type="InterPro" id="IPR049316">
    <property type="entry name" value="GDC-P_C"/>
</dbReference>
<dbReference type="InterPro" id="IPR049315">
    <property type="entry name" value="GDC-P_N"/>
</dbReference>
<dbReference type="PANTHER" id="PTHR11773:SF1">
    <property type="entry name" value="GLYCINE DEHYDROGENASE (DECARBOXYLATING), MITOCHONDRIAL"/>
    <property type="match status" value="1"/>
</dbReference>
<dbReference type="InterPro" id="IPR015422">
    <property type="entry name" value="PyrdxlP-dep_Trfase_small"/>
</dbReference>
<dbReference type="Pfam" id="PF02347">
    <property type="entry name" value="GDC-P"/>
    <property type="match status" value="1"/>
</dbReference>
<keyword evidence="5 9" id="KW-0560">Oxidoreductase</keyword>
<evidence type="ECO:0000256" key="5">
    <source>
        <dbReference type="ARBA" id="ARBA00023002"/>
    </source>
</evidence>
<accession>A0A937X8X3</accession>
<evidence type="ECO:0000256" key="3">
    <source>
        <dbReference type="ARBA" id="ARBA00012134"/>
    </source>
</evidence>
<dbReference type="GO" id="GO:0016594">
    <property type="term" value="F:glycine binding"/>
    <property type="evidence" value="ECO:0007669"/>
    <property type="project" value="TreeGrafter"/>
</dbReference>